<dbReference type="AlphaFoldDB" id="A0A2V1E471"/>
<evidence type="ECO:0000313" key="1">
    <source>
        <dbReference type="EMBL" id="PVI04195.1"/>
    </source>
</evidence>
<keyword evidence="2" id="KW-1185">Reference proteome</keyword>
<organism evidence="1 2">
    <name type="scientific">Periconia macrospinosa</name>
    <dbReference type="NCBI Taxonomy" id="97972"/>
    <lineage>
        <taxon>Eukaryota</taxon>
        <taxon>Fungi</taxon>
        <taxon>Dikarya</taxon>
        <taxon>Ascomycota</taxon>
        <taxon>Pezizomycotina</taxon>
        <taxon>Dothideomycetes</taxon>
        <taxon>Pleosporomycetidae</taxon>
        <taxon>Pleosporales</taxon>
        <taxon>Massarineae</taxon>
        <taxon>Periconiaceae</taxon>
        <taxon>Periconia</taxon>
    </lineage>
</organism>
<gene>
    <name evidence="1" type="ORF">DM02DRAFT_611649</name>
</gene>
<name>A0A2V1E471_9PLEO</name>
<reference evidence="1 2" key="1">
    <citation type="journal article" date="2018" name="Sci. Rep.">
        <title>Comparative genomics provides insights into the lifestyle and reveals functional heterogeneity of dark septate endophytic fungi.</title>
        <authorList>
            <person name="Knapp D.G."/>
            <person name="Nemeth J.B."/>
            <person name="Barry K."/>
            <person name="Hainaut M."/>
            <person name="Henrissat B."/>
            <person name="Johnson J."/>
            <person name="Kuo A."/>
            <person name="Lim J.H.P."/>
            <person name="Lipzen A."/>
            <person name="Nolan M."/>
            <person name="Ohm R.A."/>
            <person name="Tamas L."/>
            <person name="Grigoriev I.V."/>
            <person name="Spatafora J.W."/>
            <person name="Nagy L.G."/>
            <person name="Kovacs G.M."/>
        </authorList>
    </citation>
    <scope>NUCLEOTIDE SEQUENCE [LARGE SCALE GENOMIC DNA]</scope>
    <source>
        <strain evidence="1 2">DSE2036</strain>
    </source>
</reference>
<protein>
    <submittedName>
        <fullName evidence="1">Uncharacterized protein</fullName>
    </submittedName>
</protein>
<proteinExistence type="predicted"/>
<sequence>MTIPDEALEIAWDVFEHVDLGTKVKNHRMSIWLPEITFLSALTVWYSHSNKGHRGRYGGGRSLVMYQKLLLQLPWPCCTEMAAVLDLAAQRE</sequence>
<evidence type="ECO:0000313" key="2">
    <source>
        <dbReference type="Proteomes" id="UP000244855"/>
    </source>
</evidence>
<dbReference type="OrthoDB" id="4109707at2759"/>
<dbReference type="EMBL" id="KZ805323">
    <property type="protein sequence ID" value="PVI04195.1"/>
    <property type="molecule type" value="Genomic_DNA"/>
</dbReference>
<accession>A0A2V1E471</accession>
<dbReference type="Proteomes" id="UP000244855">
    <property type="component" value="Unassembled WGS sequence"/>
</dbReference>